<organism evidence="3 4">
    <name type="scientific">Marinobacterium iners DSM 11526</name>
    <dbReference type="NCBI Taxonomy" id="1122198"/>
    <lineage>
        <taxon>Bacteria</taxon>
        <taxon>Pseudomonadati</taxon>
        <taxon>Pseudomonadota</taxon>
        <taxon>Gammaproteobacteria</taxon>
        <taxon>Oceanospirillales</taxon>
        <taxon>Oceanospirillaceae</taxon>
        <taxon>Marinobacterium</taxon>
    </lineage>
</organism>
<dbReference type="InterPro" id="IPR021104">
    <property type="entry name" value="KfrA_DNA-bd_N"/>
</dbReference>
<name>A0A1H4B602_9GAMM</name>
<gene>
    <name evidence="3" type="ORF">SAMN02745729_103185</name>
</gene>
<dbReference type="EMBL" id="FNRJ01000003">
    <property type="protein sequence ID" value="SEA43560.1"/>
    <property type="molecule type" value="Genomic_DNA"/>
</dbReference>
<dbReference type="STRING" id="1122198.SAMN02745729_103185"/>
<feature type="coiled-coil region" evidence="1">
    <location>
        <begin position="121"/>
        <end position="190"/>
    </location>
</feature>
<keyword evidence="3" id="KW-0238">DNA-binding</keyword>
<feature type="coiled-coil region" evidence="1">
    <location>
        <begin position="252"/>
        <end position="367"/>
    </location>
</feature>
<dbReference type="RefSeq" id="WP_175527591.1">
    <property type="nucleotide sequence ID" value="NZ_FNRJ01000003.1"/>
</dbReference>
<accession>A0A1H4B602</accession>
<evidence type="ECO:0000256" key="1">
    <source>
        <dbReference type="SAM" id="Coils"/>
    </source>
</evidence>
<evidence type="ECO:0000313" key="4">
    <source>
        <dbReference type="Proteomes" id="UP000242469"/>
    </source>
</evidence>
<proteinExistence type="predicted"/>
<dbReference type="Pfam" id="PF11740">
    <property type="entry name" value="KfrA_N"/>
    <property type="match status" value="1"/>
</dbReference>
<evidence type="ECO:0000259" key="2">
    <source>
        <dbReference type="Pfam" id="PF11740"/>
    </source>
</evidence>
<keyword evidence="4" id="KW-1185">Reference proteome</keyword>
<evidence type="ECO:0000313" key="3">
    <source>
        <dbReference type="EMBL" id="SEA43560.1"/>
    </source>
</evidence>
<dbReference type="GO" id="GO:0003677">
    <property type="term" value="F:DNA binding"/>
    <property type="evidence" value="ECO:0007669"/>
    <property type="project" value="UniProtKB-KW"/>
</dbReference>
<keyword evidence="1" id="KW-0175">Coiled coil</keyword>
<protein>
    <submittedName>
        <fullName evidence="3">Replication region DNA-binding N-term</fullName>
    </submittedName>
</protein>
<feature type="domain" description="KfrA N-terminal DNA-binding" evidence="2">
    <location>
        <begin position="8"/>
        <end position="97"/>
    </location>
</feature>
<sequence>MDKELKAALFAAADRCLLAGEAPTPERLKIDLGEQCNAVQTINTGLIEWWQLLPARVRLSDTSPHIPDMPDVMKQTFSRIWHQAVQEAHTELSLQMQRPDPSLDQAQRACDDALRRTQGEVGELEARYREQGVKLDQAREQTQALEAEIQVLRQNLGNETTLRKKEEQLRSNADQELAHLRKAHEDAKRVFDQRIRDEQRHGLETVAKAEVDTRYYRNALEKLRDESGRREGELTREIHELQGLLARRDVKVETQTTQIKSQDEELRKLKAQDVQQQRDFAQLNSQLLTETNRSKRLEERVRQLEEELQRLNQKQVGLNSESGRRENQLRGLLKEKEEQLLQAQGRAGTLEKRVAGLEEENKRLKNRA</sequence>
<dbReference type="AlphaFoldDB" id="A0A1H4B602"/>
<reference evidence="4" key="1">
    <citation type="submission" date="2016-10" db="EMBL/GenBank/DDBJ databases">
        <authorList>
            <person name="Varghese N."/>
            <person name="Submissions S."/>
        </authorList>
    </citation>
    <scope>NUCLEOTIDE SEQUENCE [LARGE SCALE GENOMIC DNA]</scope>
    <source>
        <strain evidence="4">DSM 11526</strain>
    </source>
</reference>
<dbReference type="Proteomes" id="UP000242469">
    <property type="component" value="Unassembled WGS sequence"/>
</dbReference>